<organism evidence="1 2">
    <name type="scientific">Collybia nuda</name>
    <dbReference type="NCBI Taxonomy" id="64659"/>
    <lineage>
        <taxon>Eukaryota</taxon>
        <taxon>Fungi</taxon>
        <taxon>Dikarya</taxon>
        <taxon>Basidiomycota</taxon>
        <taxon>Agaricomycotina</taxon>
        <taxon>Agaricomycetes</taxon>
        <taxon>Agaricomycetidae</taxon>
        <taxon>Agaricales</taxon>
        <taxon>Tricholomatineae</taxon>
        <taxon>Clitocybaceae</taxon>
        <taxon>Collybia</taxon>
    </lineage>
</organism>
<accession>A0A9P6CLR0</accession>
<dbReference type="AlphaFoldDB" id="A0A9P6CLR0"/>
<proteinExistence type="predicted"/>
<evidence type="ECO:0000313" key="1">
    <source>
        <dbReference type="EMBL" id="KAF9465159.1"/>
    </source>
</evidence>
<gene>
    <name evidence="1" type="ORF">BDZ94DRAFT_412752</name>
</gene>
<evidence type="ECO:0000313" key="2">
    <source>
        <dbReference type="Proteomes" id="UP000807353"/>
    </source>
</evidence>
<protein>
    <submittedName>
        <fullName evidence="1">Uncharacterized protein</fullName>
    </submittedName>
</protein>
<dbReference type="EMBL" id="MU150249">
    <property type="protein sequence ID" value="KAF9465159.1"/>
    <property type="molecule type" value="Genomic_DNA"/>
</dbReference>
<comment type="caution">
    <text evidence="1">The sequence shown here is derived from an EMBL/GenBank/DDBJ whole genome shotgun (WGS) entry which is preliminary data.</text>
</comment>
<name>A0A9P6CLR0_9AGAR</name>
<reference evidence="1" key="1">
    <citation type="submission" date="2020-11" db="EMBL/GenBank/DDBJ databases">
        <authorList>
            <consortium name="DOE Joint Genome Institute"/>
            <person name="Ahrendt S."/>
            <person name="Riley R."/>
            <person name="Andreopoulos W."/>
            <person name="Labutti K."/>
            <person name="Pangilinan J."/>
            <person name="Ruiz-Duenas F.J."/>
            <person name="Barrasa J.M."/>
            <person name="Sanchez-Garcia M."/>
            <person name="Camarero S."/>
            <person name="Miyauchi S."/>
            <person name="Serrano A."/>
            <person name="Linde D."/>
            <person name="Babiker R."/>
            <person name="Drula E."/>
            <person name="Ayuso-Fernandez I."/>
            <person name="Pacheco R."/>
            <person name="Padilla G."/>
            <person name="Ferreira P."/>
            <person name="Barriuso J."/>
            <person name="Kellner H."/>
            <person name="Castanera R."/>
            <person name="Alfaro M."/>
            <person name="Ramirez L."/>
            <person name="Pisabarro A.G."/>
            <person name="Kuo A."/>
            <person name="Tritt A."/>
            <person name="Lipzen A."/>
            <person name="He G."/>
            <person name="Yan M."/>
            <person name="Ng V."/>
            <person name="Cullen D."/>
            <person name="Martin F."/>
            <person name="Rosso M.-N."/>
            <person name="Henrissat B."/>
            <person name="Hibbett D."/>
            <person name="Martinez A.T."/>
            <person name="Grigoriev I.V."/>
        </authorList>
    </citation>
    <scope>NUCLEOTIDE SEQUENCE</scope>
    <source>
        <strain evidence="1">CBS 247.69</strain>
    </source>
</reference>
<dbReference type="Proteomes" id="UP000807353">
    <property type="component" value="Unassembled WGS sequence"/>
</dbReference>
<sequence length="66" mass="7508">MSRARLFITPVIDNPGRRPSTNISVLLYHLGMIKSAKHRSLVRCMEALFSVSLGPTQGSDFYEERR</sequence>
<keyword evidence="2" id="KW-1185">Reference proteome</keyword>